<dbReference type="Pfam" id="PF00126">
    <property type="entry name" value="HTH_1"/>
    <property type="match status" value="1"/>
</dbReference>
<dbReference type="InterPro" id="IPR036390">
    <property type="entry name" value="WH_DNA-bd_sf"/>
</dbReference>
<comment type="caution">
    <text evidence="6">The sequence shown here is derived from an EMBL/GenBank/DDBJ whole genome shotgun (WGS) entry which is preliminary data.</text>
</comment>
<protein>
    <submittedName>
        <fullName evidence="6">LysR family transcriptional regulator</fullName>
    </submittedName>
</protein>
<dbReference type="PANTHER" id="PTHR30346">
    <property type="entry name" value="TRANSCRIPTIONAL DUAL REGULATOR HCAR-RELATED"/>
    <property type="match status" value="1"/>
</dbReference>
<dbReference type="AlphaFoldDB" id="A0A261U3Q6"/>
<name>A0A261U3Q6_9BORD</name>
<evidence type="ECO:0000256" key="4">
    <source>
        <dbReference type="ARBA" id="ARBA00023163"/>
    </source>
</evidence>
<evidence type="ECO:0000313" key="7">
    <source>
        <dbReference type="Proteomes" id="UP000216885"/>
    </source>
</evidence>
<dbReference type="RefSeq" id="WP_094837901.1">
    <property type="nucleotide sequence ID" value="NZ_NEVQ01000013.1"/>
</dbReference>
<dbReference type="SUPFAM" id="SSF53850">
    <property type="entry name" value="Periplasmic binding protein-like II"/>
    <property type="match status" value="1"/>
</dbReference>
<dbReference type="Proteomes" id="UP000216885">
    <property type="component" value="Unassembled WGS sequence"/>
</dbReference>
<proteinExistence type="inferred from homology"/>
<keyword evidence="2" id="KW-0805">Transcription regulation</keyword>
<evidence type="ECO:0000313" key="6">
    <source>
        <dbReference type="EMBL" id="OZI56022.1"/>
    </source>
</evidence>
<dbReference type="PANTHER" id="PTHR30346:SF28">
    <property type="entry name" value="HTH-TYPE TRANSCRIPTIONAL REGULATOR CYNR"/>
    <property type="match status" value="1"/>
</dbReference>
<dbReference type="EMBL" id="NEVQ01000013">
    <property type="protein sequence ID" value="OZI56022.1"/>
    <property type="molecule type" value="Genomic_DNA"/>
</dbReference>
<gene>
    <name evidence="6" type="ORF">CAL20_11240</name>
</gene>
<reference evidence="6 7" key="1">
    <citation type="submission" date="2017-05" db="EMBL/GenBank/DDBJ databases">
        <title>Complete and WGS of Bordetella genogroups.</title>
        <authorList>
            <person name="Spilker T."/>
            <person name="LiPuma J."/>
        </authorList>
    </citation>
    <scope>NUCLEOTIDE SEQUENCE [LARGE SCALE GENOMIC DNA]</scope>
    <source>
        <strain evidence="6 7">AU9919</strain>
    </source>
</reference>
<keyword evidence="3" id="KW-0238">DNA-binding</keyword>
<dbReference type="GO" id="GO:0032993">
    <property type="term" value="C:protein-DNA complex"/>
    <property type="evidence" value="ECO:0007669"/>
    <property type="project" value="TreeGrafter"/>
</dbReference>
<evidence type="ECO:0000259" key="5">
    <source>
        <dbReference type="PROSITE" id="PS50931"/>
    </source>
</evidence>
<dbReference type="PROSITE" id="PS50931">
    <property type="entry name" value="HTH_LYSR"/>
    <property type="match status" value="1"/>
</dbReference>
<sequence>MDLRHLRYFIAITEHGSVRLAADHVHISQPAISRQIHDLEEELGAALFDRGPRGLSLTPIGEAFLVRARGILADVQAAKDQARRMATGLSGHLSVGFVENATWDGVVPQVFRAFKEHAPEVDLELRPLHSPEQLDQLEAGSLDGAFVYPFASLPAHCTSQRVALHDVVVALPNSWQFRGGKPRRLRDLADRSFITFPRHVYPDYYDNLLNACAALGGPLHSVQSVTTEAAILSLVSSGMGAAIVNSANQFRPPALVEFVSLDDLSIPMHLTFVTRQDNPNPALKLFSMTLRDQLTTSTA</sequence>
<dbReference type="Pfam" id="PF03466">
    <property type="entry name" value="LysR_substrate"/>
    <property type="match status" value="1"/>
</dbReference>
<keyword evidence="4" id="KW-0804">Transcription</keyword>
<feature type="domain" description="HTH lysR-type" evidence="5">
    <location>
        <begin position="1"/>
        <end position="58"/>
    </location>
</feature>
<dbReference type="InterPro" id="IPR036388">
    <property type="entry name" value="WH-like_DNA-bd_sf"/>
</dbReference>
<dbReference type="PRINTS" id="PR00039">
    <property type="entry name" value="HTHLYSR"/>
</dbReference>
<accession>A0A261U3Q6</accession>
<dbReference type="FunFam" id="1.10.10.10:FF:000001">
    <property type="entry name" value="LysR family transcriptional regulator"/>
    <property type="match status" value="1"/>
</dbReference>
<dbReference type="InterPro" id="IPR000847">
    <property type="entry name" value="LysR_HTH_N"/>
</dbReference>
<keyword evidence="7" id="KW-1185">Reference proteome</keyword>
<evidence type="ECO:0000256" key="3">
    <source>
        <dbReference type="ARBA" id="ARBA00023125"/>
    </source>
</evidence>
<evidence type="ECO:0000256" key="1">
    <source>
        <dbReference type="ARBA" id="ARBA00009437"/>
    </source>
</evidence>
<dbReference type="SUPFAM" id="SSF46785">
    <property type="entry name" value="Winged helix' DNA-binding domain"/>
    <property type="match status" value="1"/>
</dbReference>
<dbReference type="GO" id="GO:0003677">
    <property type="term" value="F:DNA binding"/>
    <property type="evidence" value="ECO:0007669"/>
    <property type="project" value="UniProtKB-KW"/>
</dbReference>
<dbReference type="Gene3D" id="1.10.10.10">
    <property type="entry name" value="Winged helix-like DNA-binding domain superfamily/Winged helix DNA-binding domain"/>
    <property type="match status" value="1"/>
</dbReference>
<dbReference type="Gene3D" id="3.40.190.10">
    <property type="entry name" value="Periplasmic binding protein-like II"/>
    <property type="match status" value="2"/>
</dbReference>
<evidence type="ECO:0000256" key="2">
    <source>
        <dbReference type="ARBA" id="ARBA00023015"/>
    </source>
</evidence>
<dbReference type="GO" id="GO:0003700">
    <property type="term" value="F:DNA-binding transcription factor activity"/>
    <property type="evidence" value="ECO:0007669"/>
    <property type="project" value="InterPro"/>
</dbReference>
<dbReference type="InterPro" id="IPR005119">
    <property type="entry name" value="LysR_subst-bd"/>
</dbReference>
<organism evidence="6 7">
    <name type="scientific">Bordetella genomosp. 4</name>
    <dbReference type="NCBI Taxonomy" id="463044"/>
    <lineage>
        <taxon>Bacteria</taxon>
        <taxon>Pseudomonadati</taxon>
        <taxon>Pseudomonadota</taxon>
        <taxon>Betaproteobacteria</taxon>
        <taxon>Burkholderiales</taxon>
        <taxon>Alcaligenaceae</taxon>
        <taxon>Bordetella</taxon>
    </lineage>
</organism>
<comment type="similarity">
    <text evidence="1">Belongs to the LysR transcriptional regulatory family.</text>
</comment>
<dbReference type="CDD" id="cd08414">
    <property type="entry name" value="PBP2_LTTR_aromatics_like"/>
    <property type="match status" value="1"/>
</dbReference>